<evidence type="ECO:0000256" key="2">
    <source>
        <dbReference type="ARBA" id="ARBA00022487"/>
    </source>
</evidence>
<feature type="signal peptide" evidence="6">
    <location>
        <begin position="1"/>
        <end position="17"/>
    </location>
</feature>
<keyword evidence="2" id="KW-0719">Serine esterase</keyword>
<dbReference type="PANTHER" id="PTHR43142">
    <property type="entry name" value="CARBOXYLIC ESTER HYDROLASE"/>
    <property type="match status" value="1"/>
</dbReference>
<dbReference type="SUPFAM" id="SSF53474">
    <property type="entry name" value="alpha/beta-Hydrolases"/>
    <property type="match status" value="1"/>
</dbReference>
<feature type="domain" description="Carboxylesterase type B" evidence="7">
    <location>
        <begin position="19"/>
        <end position="532"/>
    </location>
</feature>
<dbReference type="EC" id="3.1.1.-" evidence="6"/>
<keyword evidence="5" id="KW-0325">Glycoprotein</keyword>
<dbReference type="PROSITE" id="PS00941">
    <property type="entry name" value="CARBOXYLESTERASE_B_2"/>
    <property type="match status" value="1"/>
</dbReference>
<accession>A0A9P0XBM7</accession>
<organism evidence="8 9">
    <name type="scientific">Pieris brassicae</name>
    <name type="common">White butterfly</name>
    <name type="synonym">Large white butterfly</name>
    <dbReference type="NCBI Taxonomy" id="7116"/>
    <lineage>
        <taxon>Eukaryota</taxon>
        <taxon>Metazoa</taxon>
        <taxon>Ecdysozoa</taxon>
        <taxon>Arthropoda</taxon>
        <taxon>Hexapoda</taxon>
        <taxon>Insecta</taxon>
        <taxon>Pterygota</taxon>
        <taxon>Neoptera</taxon>
        <taxon>Endopterygota</taxon>
        <taxon>Lepidoptera</taxon>
        <taxon>Glossata</taxon>
        <taxon>Ditrysia</taxon>
        <taxon>Papilionoidea</taxon>
        <taxon>Pieridae</taxon>
        <taxon>Pierinae</taxon>
        <taxon>Pieris</taxon>
    </lineage>
</organism>
<dbReference type="Proteomes" id="UP001152562">
    <property type="component" value="Unassembled WGS sequence"/>
</dbReference>
<evidence type="ECO:0000256" key="6">
    <source>
        <dbReference type="RuleBase" id="RU361235"/>
    </source>
</evidence>
<gene>
    <name evidence="8" type="ORF">PIBRA_LOCUS5640</name>
</gene>
<proteinExistence type="inferred from homology"/>
<name>A0A9P0XBM7_PIEBR</name>
<keyword evidence="9" id="KW-1185">Reference proteome</keyword>
<dbReference type="EMBL" id="CALOZG010000005">
    <property type="protein sequence ID" value="CAH4028842.1"/>
    <property type="molecule type" value="Genomic_DNA"/>
</dbReference>
<dbReference type="Gene3D" id="3.40.50.1820">
    <property type="entry name" value="alpha/beta hydrolase"/>
    <property type="match status" value="1"/>
</dbReference>
<comment type="caution">
    <text evidence="8">The sequence shown here is derived from an EMBL/GenBank/DDBJ whole genome shotgun (WGS) entry which is preliminary data.</text>
</comment>
<comment type="similarity">
    <text evidence="1 6">Belongs to the type-B carboxylesterase/lipase family.</text>
</comment>
<evidence type="ECO:0000256" key="4">
    <source>
        <dbReference type="ARBA" id="ARBA00023157"/>
    </source>
</evidence>
<evidence type="ECO:0000256" key="1">
    <source>
        <dbReference type="ARBA" id="ARBA00005964"/>
    </source>
</evidence>
<evidence type="ECO:0000256" key="5">
    <source>
        <dbReference type="ARBA" id="ARBA00023180"/>
    </source>
</evidence>
<dbReference type="Pfam" id="PF00135">
    <property type="entry name" value="COesterase"/>
    <property type="match status" value="1"/>
</dbReference>
<reference evidence="8" key="1">
    <citation type="submission" date="2022-05" db="EMBL/GenBank/DDBJ databases">
        <authorList>
            <person name="Okamura Y."/>
        </authorList>
    </citation>
    <scope>NUCLEOTIDE SEQUENCE</scope>
</reference>
<evidence type="ECO:0000256" key="3">
    <source>
        <dbReference type="ARBA" id="ARBA00022801"/>
    </source>
</evidence>
<evidence type="ECO:0000313" key="8">
    <source>
        <dbReference type="EMBL" id="CAH4028842.1"/>
    </source>
</evidence>
<dbReference type="InterPro" id="IPR019819">
    <property type="entry name" value="Carboxylesterase_B_CS"/>
</dbReference>
<dbReference type="PANTHER" id="PTHR43142:SF1">
    <property type="entry name" value="CARBOXYLIC ESTER HYDROLASE"/>
    <property type="match status" value="1"/>
</dbReference>
<dbReference type="PROSITE" id="PS00122">
    <property type="entry name" value="CARBOXYLESTERASE_B_1"/>
    <property type="match status" value="1"/>
</dbReference>
<dbReference type="InterPro" id="IPR002018">
    <property type="entry name" value="CarbesteraseB"/>
</dbReference>
<sequence>MFAVLNVILLLVSRTYSVQVIVSEGILDGKINSYYGDSYYSFEGIPYAQPPVGDLRFKPPQPAKPWYGIRQAKAPGNVCFYYDTSPIGYEDCLYLNVFTPNITTKRPYAVMVWIHGGGFTRGSGNEYQPDFLIRKDVILVTLNYRLQILGFLSLQTKDISGNMGLKDQVSAIKWIKNNIQHFGGDPENVTIFGQSAGAVSVSYHLISPMTKGLFKRAITQSGTAHGWWPRSFRPRDTAVEMARRMGCNSTDVEEIYAFLKTQPLKAFNKCDIYMSFAQYAKESPKLVFGIVSEESFGDEVYFQGDVYDALKEGIHVGVDILNGYTADEGVLYFMADTNSSKVFQQANQFLEFFVPEPLAINVPLLEQMVIGNTMKHYYIKDAIVSKENIDKMLMYMNFDMTIYSTILWQKFMAKRNMNRNYLYKFICESERNVFGNINNAKSLFQRQIVSHSDDLMYLFPMNLECDRNSETFKIIDRVTTLWTNFAKFGDPTPNDDLGVTWSPYTLEKQVYLEIGNTLKLRAYPEREQEKFWNTLFMHYLPRVLP</sequence>
<evidence type="ECO:0000259" key="7">
    <source>
        <dbReference type="Pfam" id="PF00135"/>
    </source>
</evidence>
<dbReference type="InterPro" id="IPR029058">
    <property type="entry name" value="AB_hydrolase_fold"/>
</dbReference>
<dbReference type="AlphaFoldDB" id="A0A9P0XBM7"/>
<keyword evidence="4" id="KW-1015">Disulfide bond</keyword>
<feature type="chain" id="PRO_5040534045" description="Carboxylic ester hydrolase" evidence="6">
    <location>
        <begin position="18"/>
        <end position="545"/>
    </location>
</feature>
<evidence type="ECO:0000313" key="9">
    <source>
        <dbReference type="Proteomes" id="UP001152562"/>
    </source>
</evidence>
<dbReference type="InterPro" id="IPR019826">
    <property type="entry name" value="Carboxylesterase_B_AS"/>
</dbReference>
<protein>
    <recommendedName>
        <fullName evidence="6">Carboxylic ester hydrolase</fullName>
        <ecNumber evidence="6">3.1.1.-</ecNumber>
    </recommendedName>
</protein>
<dbReference type="GO" id="GO:0052689">
    <property type="term" value="F:carboxylic ester hydrolase activity"/>
    <property type="evidence" value="ECO:0007669"/>
    <property type="project" value="UniProtKB-KW"/>
</dbReference>
<keyword evidence="6" id="KW-0732">Signal</keyword>
<keyword evidence="3 6" id="KW-0378">Hydrolase</keyword>